<reference evidence="6 7" key="1">
    <citation type="submission" date="2018-08" db="EMBL/GenBank/DDBJ databases">
        <title>Draft genome sequence of Psychrilyobacter sp. strain SD5 isolated from Black Sea water.</title>
        <authorList>
            <person name="Yadav S."/>
            <person name="Villanueva L."/>
            <person name="Damste J.S.S."/>
        </authorList>
    </citation>
    <scope>NUCLEOTIDE SEQUENCE [LARGE SCALE GENOMIC DNA]</scope>
    <source>
        <strain evidence="6 7">SD5</strain>
    </source>
</reference>
<dbReference type="EC" id="2.4.2.18" evidence="3"/>
<sequence length="336" mass="36457">MIKIIERLVSGENLKESQMTYAMTEIMEGRVSSVHMASFLTALRLKGETSEEISGGAKVMRDKAEQIDLGDRYTVDTCGTGGDGTDTYNISTASAFVTAAGGVAVVKHGNRSVSSQCGSADVLETLGINIGINSKRVKECVEKIDLGFLYAPAFHSSMKYAAAVRKELGFRTIFNMLGPLTNPARANGQVLGVFHENLTGLMAEAMKKLGTEHVLVVHGMDGMDEITVTDRTKVSELKGGKINSYYIEPEDFGMKRRFKEELEGGTPKENAEIIRGIFKGEIREAKKDILLLNSGAALYAGKKASSIQEGVEMAREIIESGKALAKLDELVEMTNR</sequence>
<feature type="binding site" evidence="3">
    <location>
        <position position="110"/>
    </location>
    <ligand>
        <name>anthranilate</name>
        <dbReference type="ChEBI" id="CHEBI:16567"/>
        <label>1</label>
    </ligand>
</feature>
<feature type="binding site" evidence="3">
    <location>
        <position position="91"/>
    </location>
    <ligand>
        <name>Mg(2+)</name>
        <dbReference type="ChEBI" id="CHEBI:18420"/>
        <label>1</label>
    </ligand>
</feature>
<dbReference type="NCBIfam" id="TIGR01245">
    <property type="entry name" value="trpD"/>
    <property type="match status" value="1"/>
</dbReference>
<evidence type="ECO:0000313" key="7">
    <source>
        <dbReference type="Proteomes" id="UP000263486"/>
    </source>
</evidence>
<comment type="function">
    <text evidence="3">Catalyzes the transfer of the phosphoribosyl group of 5-phosphorylribose-1-pyrophosphate (PRPP) to anthranilate to yield N-(5'-phosphoribosyl)-anthranilate (PRA).</text>
</comment>
<keyword evidence="3" id="KW-0822">Tryptophan biosynthesis</keyword>
<evidence type="ECO:0000256" key="1">
    <source>
        <dbReference type="ARBA" id="ARBA00022676"/>
    </source>
</evidence>
<dbReference type="Pfam" id="PF00591">
    <property type="entry name" value="Glycos_transf_3"/>
    <property type="match status" value="1"/>
</dbReference>
<feature type="binding site" evidence="3">
    <location>
        <begin position="89"/>
        <end position="92"/>
    </location>
    <ligand>
        <name>5-phospho-alpha-D-ribose 1-diphosphate</name>
        <dbReference type="ChEBI" id="CHEBI:58017"/>
    </ligand>
</feature>
<dbReference type="SUPFAM" id="SSF47648">
    <property type="entry name" value="Nucleoside phosphorylase/phosphoribosyltransferase N-terminal domain"/>
    <property type="match status" value="1"/>
</dbReference>
<evidence type="ECO:0000256" key="2">
    <source>
        <dbReference type="ARBA" id="ARBA00022679"/>
    </source>
</evidence>
<proteinExistence type="inferred from homology"/>
<keyword evidence="1 3" id="KW-0328">Glycosyltransferase</keyword>
<evidence type="ECO:0000256" key="3">
    <source>
        <dbReference type="HAMAP-Rule" id="MF_00211"/>
    </source>
</evidence>
<dbReference type="GO" id="GO:0004048">
    <property type="term" value="F:anthranilate phosphoribosyltransferase activity"/>
    <property type="evidence" value="ECO:0007669"/>
    <property type="project" value="UniProtKB-EC"/>
</dbReference>
<organism evidence="6 7">
    <name type="scientific">Psychrilyobacter piezotolerans</name>
    <dbReference type="NCBI Taxonomy" id="2293438"/>
    <lineage>
        <taxon>Bacteria</taxon>
        <taxon>Fusobacteriati</taxon>
        <taxon>Fusobacteriota</taxon>
        <taxon>Fusobacteriia</taxon>
        <taxon>Fusobacteriales</taxon>
        <taxon>Fusobacteriaceae</taxon>
        <taxon>Psychrilyobacter</taxon>
    </lineage>
</organism>
<dbReference type="PANTHER" id="PTHR43285">
    <property type="entry name" value="ANTHRANILATE PHOSPHORIBOSYLTRANSFERASE"/>
    <property type="match status" value="1"/>
</dbReference>
<comment type="similarity">
    <text evidence="3">Belongs to the anthranilate phosphoribosyltransferase family.</text>
</comment>
<feature type="domain" description="Glycosyl transferase family 3" evidence="4">
    <location>
        <begin position="74"/>
        <end position="324"/>
    </location>
</feature>
<feature type="binding site" evidence="3">
    <location>
        <begin position="82"/>
        <end position="83"/>
    </location>
    <ligand>
        <name>5-phospho-alpha-D-ribose 1-diphosphate</name>
        <dbReference type="ChEBI" id="CHEBI:58017"/>
    </ligand>
</feature>
<dbReference type="Pfam" id="PF02885">
    <property type="entry name" value="Glycos_trans_3N"/>
    <property type="match status" value="1"/>
</dbReference>
<feature type="binding site" evidence="3">
    <location>
        <position position="224"/>
    </location>
    <ligand>
        <name>Mg(2+)</name>
        <dbReference type="ChEBI" id="CHEBI:18420"/>
        <label>2</label>
    </ligand>
</feature>
<keyword evidence="7" id="KW-1185">Reference proteome</keyword>
<evidence type="ECO:0000259" key="4">
    <source>
        <dbReference type="Pfam" id="PF00591"/>
    </source>
</evidence>
<dbReference type="RefSeq" id="WP_114641194.1">
    <property type="nucleotide sequence ID" value="NZ_JAACIO010000002.1"/>
</dbReference>
<dbReference type="InterPro" id="IPR017459">
    <property type="entry name" value="Glycosyl_Trfase_fam3_N_dom"/>
</dbReference>
<feature type="domain" description="Glycosyl transferase family 3 N-terminal" evidence="5">
    <location>
        <begin position="3"/>
        <end position="64"/>
    </location>
</feature>
<evidence type="ECO:0000259" key="5">
    <source>
        <dbReference type="Pfam" id="PF02885"/>
    </source>
</evidence>
<comment type="caution">
    <text evidence="3">Lacks conserved residue(s) required for the propagation of feature annotation.</text>
</comment>
<dbReference type="InterPro" id="IPR035902">
    <property type="entry name" value="Nuc_phospho_transferase"/>
</dbReference>
<dbReference type="Gene3D" id="3.40.1030.10">
    <property type="entry name" value="Nucleoside phosphorylase/phosphoribosyltransferase catalytic domain"/>
    <property type="match status" value="1"/>
</dbReference>
<keyword evidence="3" id="KW-0479">Metal-binding</keyword>
<dbReference type="HAMAP" id="MF_00211">
    <property type="entry name" value="TrpD"/>
    <property type="match status" value="1"/>
</dbReference>
<keyword evidence="3" id="KW-0028">Amino-acid biosynthesis</keyword>
<name>A0ABX9KKW9_9FUSO</name>
<comment type="subunit">
    <text evidence="3">Homodimer.</text>
</comment>
<feature type="binding site" evidence="3">
    <location>
        <position position="87"/>
    </location>
    <ligand>
        <name>5-phospho-alpha-D-ribose 1-diphosphate</name>
        <dbReference type="ChEBI" id="CHEBI:58017"/>
    </ligand>
</feature>
<keyword evidence="3" id="KW-0057">Aromatic amino acid biosynthesis</keyword>
<feature type="binding site" evidence="3">
    <location>
        <position position="79"/>
    </location>
    <ligand>
        <name>anthranilate</name>
        <dbReference type="ChEBI" id="CHEBI:16567"/>
        <label>1</label>
    </ligand>
</feature>
<keyword evidence="2 3" id="KW-0808">Transferase</keyword>
<dbReference type="Gene3D" id="1.20.970.10">
    <property type="entry name" value="Transferase, Pyrimidine Nucleoside Phosphorylase, Chain C"/>
    <property type="match status" value="1"/>
</dbReference>
<comment type="catalytic activity">
    <reaction evidence="3">
        <text>N-(5-phospho-beta-D-ribosyl)anthranilate + diphosphate = 5-phospho-alpha-D-ribose 1-diphosphate + anthranilate</text>
        <dbReference type="Rhea" id="RHEA:11768"/>
        <dbReference type="ChEBI" id="CHEBI:16567"/>
        <dbReference type="ChEBI" id="CHEBI:18277"/>
        <dbReference type="ChEBI" id="CHEBI:33019"/>
        <dbReference type="ChEBI" id="CHEBI:58017"/>
        <dbReference type="EC" id="2.4.2.18"/>
    </reaction>
</comment>
<dbReference type="InterPro" id="IPR005940">
    <property type="entry name" value="Anthranilate_Pribosyl_Tfrase"/>
</dbReference>
<protein>
    <recommendedName>
        <fullName evidence="3">Anthranilate phosphoribosyltransferase</fullName>
        <ecNumber evidence="3">2.4.2.18</ecNumber>
    </recommendedName>
</protein>
<comment type="cofactor">
    <cofactor evidence="3">
        <name>Mg(2+)</name>
        <dbReference type="ChEBI" id="CHEBI:18420"/>
    </cofactor>
    <text evidence="3">Binds 2 magnesium ions per monomer.</text>
</comment>
<dbReference type="SUPFAM" id="SSF52418">
    <property type="entry name" value="Nucleoside phosphorylase/phosphoribosyltransferase catalytic domain"/>
    <property type="match status" value="1"/>
</dbReference>
<feature type="binding site" evidence="3">
    <location>
        <position position="79"/>
    </location>
    <ligand>
        <name>5-phospho-alpha-D-ribose 1-diphosphate</name>
        <dbReference type="ChEBI" id="CHEBI:58017"/>
    </ligand>
</feature>
<feature type="binding site" evidence="3">
    <location>
        <begin position="107"/>
        <end position="115"/>
    </location>
    <ligand>
        <name>5-phospho-alpha-D-ribose 1-diphosphate</name>
        <dbReference type="ChEBI" id="CHEBI:58017"/>
    </ligand>
</feature>
<dbReference type="EMBL" id="QUAJ01000002">
    <property type="protein sequence ID" value="REI42963.1"/>
    <property type="molecule type" value="Genomic_DNA"/>
</dbReference>
<feature type="binding site" evidence="3">
    <location>
        <position position="119"/>
    </location>
    <ligand>
        <name>5-phospho-alpha-D-ribose 1-diphosphate</name>
        <dbReference type="ChEBI" id="CHEBI:58017"/>
    </ligand>
</feature>
<dbReference type="Proteomes" id="UP000263486">
    <property type="component" value="Unassembled WGS sequence"/>
</dbReference>
<accession>A0ABX9KKW9</accession>
<feature type="binding site" evidence="3">
    <location>
        <position position="225"/>
    </location>
    <ligand>
        <name>Mg(2+)</name>
        <dbReference type="ChEBI" id="CHEBI:18420"/>
        <label>1</label>
    </ligand>
</feature>
<feature type="binding site" evidence="3">
    <location>
        <position position="165"/>
    </location>
    <ligand>
        <name>anthranilate</name>
        <dbReference type="ChEBI" id="CHEBI:16567"/>
        <label>2</label>
    </ligand>
</feature>
<comment type="caution">
    <text evidence="6">The sequence shown here is derived from an EMBL/GenBank/DDBJ whole genome shotgun (WGS) entry which is preliminary data.</text>
</comment>
<dbReference type="InterPro" id="IPR036320">
    <property type="entry name" value="Glycosyl_Trfase_fam3_N_dom_sf"/>
</dbReference>
<feature type="binding site" evidence="3">
    <location>
        <position position="225"/>
    </location>
    <ligand>
        <name>Mg(2+)</name>
        <dbReference type="ChEBI" id="CHEBI:18420"/>
        <label>2</label>
    </ligand>
</feature>
<evidence type="ECO:0000313" key="6">
    <source>
        <dbReference type="EMBL" id="REI42963.1"/>
    </source>
</evidence>
<dbReference type="PANTHER" id="PTHR43285:SF2">
    <property type="entry name" value="ANTHRANILATE PHOSPHORIBOSYLTRANSFERASE"/>
    <property type="match status" value="1"/>
</dbReference>
<comment type="pathway">
    <text evidence="3">Amino-acid biosynthesis; L-tryptophan biosynthesis; L-tryptophan from chorismate: step 2/5.</text>
</comment>
<dbReference type="InterPro" id="IPR000312">
    <property type="entry name" value="Glycosyl_Trfase_fam3"/>
</dbReference>
<gene>
    <name evidence="3 6" type="primary">trpD</name>
    <name evidence="6" type="ORF">DYH56_02110</name>
</gene>
<keyword evidence="3" id="KW-0460">Magnesium</keyword>